<dbReference type="EMBL" id="MT144628">
    <property type="protein sequence ID" value="QJH95769.1"/>
    <property type="molecule type" value="Genomic_DNA"/>
</dbReference>
<accession>A0A6H1ZFN7</accession>
<dbReference type="EMBL" id="MT144004">
    <property type="protein sequence ID" value="QJA46177.1"/>
    <property type="molecule type" value="Genomic_DNA"/>
</dbReference>
<protein>
    <submittedName>
        <fullName evidence="1">Uncharacterized protein</fullName>
    </submittedName>
</protein>
<proteinExistence type="predicted"/>
<evidence type="ECO:0000313" key="2">
    <source>
        <dbReference type="EMBL" id="QJH95769.1"/>
    </source>
</evidence>
<evidence type="ECO:0000313" key="1">
    <source>
        <dbReference type="EMBL" id="QJA46177.1"/>
    </source>
</evidence>
<name>A0A6H1ZFN7_9ZZZZ</name>
<organism evidence="1">
    <name type="scientific">viral metagenome</name>
    <dbReference type="NCBI Taxonomy" id="1070528"/>
    <lineage>
        <taxon>unclassified sequences</taxon>
        <taxon>metagenomes</taxon>
        <taxon>organismal metagenomes</taxon>
    </lineage>
</organism>
<reference evidence="1" key="1">
    <citation type="submission" date="2020-03" db="EMBL/GenBank/DDBJ databases">
        <title>The deep terrestrial virosphere.</title>
        <authorList>
            <person name="Holmfeldt K."/>
            <person name="Nilsson E."/>
            <person name="Simone D."/>
            <person name="Lopez-Fernandez M."/>
            <person name="Wu X."/>
            <person name="de Brujin I."/>
            <person name="Lundin D."/>
            <person name="Andersson A."/>
            <person name="Bertilsson S."/>
            <person name="Dopson M."/>
        </authorList>
    </citation>
    <scope>NUCLEOTIDE SEQUENCE</scope>
    <source>
        <strain evidence="1">TM448A00336</strain>
        <strain evidence="2">TM448B00512</strain>
    </source>
</reference>
<dbReference type="AlphaFoldDB" id="A0A6H1ZFN7"/>
<gene>
    <name evidence="1" type="ORF">TM448A00336_0026</name>
    <name evidence="2" type="ORF">TM448B00512_0036</name>
</gene>
<sequence length="70" mass="8194">MICNRTAERLTRYARGHGLAVQVAVLQERSRRWYSVGYYDGSKWHQCSGSRNPADIERDLAVRVRNKKTR</sequence>